<feature type="non-terminal residue" evidence="17">
    <location>
        <position position="1"/>
    </location>
</feature>
<dbReference type="GO" id="GO:0005886">
    <property type="term" value="C:plasma membrane"/>
    <property type="evidence" value="ECO:0007669"/>
    <property type="project" value="UniProtKB-SubCell"/>
</dbReference>
<protein>
    <recommendedName>
        <fullName evidence="16">Gnk2-homologous domain-containing protein</fullName>
    </recommendedName>
</protein>
<feature type="signal peptide" evidence="15">
    <location>
        <begin position="1"/>
        <end position="20"/>
    </location>
</feature>
<evidence type="ECO:0000313" key="18">
    <source>
        <dbReference type="Proteomes" id="UP001627284"/>
    </source>
</evidence>
<keyword evidence="2" id="KW-0813">Transport</keyword>
<evidence type="ECO:0000256" key="12">
    <source>
        <dbReference type="ARBA" id="ARBA00024184"/>
    </source>
</evidence>
<dbReference type="AlphaFoldDB" id="A0ABD2RYA8"/>
<evidence type="ECO:0000256" key="14">
    <source>
        <dbReference type="SAM" id="Phobius"/>
    </source>
</evidence>
<feature type="chain" id="PRO_5044813997" description="Gnk2-homologous domain-containing protein" evidence="15">
    <location>
        <begin position="21"/>
        <end position="349"/>
    </location>
</feature>
<dbReference type="FunFam" id="3.30.430.20:FF:000008">
    <property type="entry name" value="cysteine-rich repeat secretory protein 3"/>
    <property type="match status" value="1"/>
</dbReference>
<dbReference type="Proteomes" id="UP001627284">
    <property type="component" value="Unassembled WGS sequence"/>
</dbReference>
<dbReference type="PANTHER" id="PTHR32080">
    <property type="entry name" value="ANTIFUNGAL PROTEIN GINKBILOBIN-2-LIKE"/>
    <property type="match status" value="1"/>
</dbReference>
<evidence type="ECO:0000313" key="17">
    <source>
        <dbReference type="EMBL" id="KAL3336352.1"/>
    </source>
</evidence>
<keyword evidence="8" id="KW-0965">Cell junction</keyword>
<dbReference type="CDD" id="cd23509">
    <property type="entry name" value="Gnk2-like"/>
    <property type="match status" value="2"/>
</dbReference>
<dbReference type="PROSITE" id="PS51473">
    <property type="entry name" value="GNK2"/>
    <property type="match status" value="2"/>
</dbReference>
<evidence type="ECO:0000256" key="4">
    <source>
        <dbReference type="ARBA" id="ARBA00022581"/>
    </source>
</evidence>
<keyword evidence="18" id="KW-1185">Reference proteome</keyword>
<evidence type="ECO:0000256" key="15">
    <source>
        <dbReference type="SAM" id="SignalP"/>
    </source>
</evidence>
<name>A0ABD2RYA8_9SOLN</name>
<sequence>NKVTIFFTFFFVLSLINTTSRNHQKTKNKSTHHTSKILPRKYLISHGYSNIQIMKMGPSQIPKTFSIFFLFLASSFPILGLSSNELTNFVYKGCANQKFQDPSGIYLQTLNTLLDNLISQSSSNKFYKTTAGNGQSAISGLFQCRGDLSNDDCNHCVKKIPDMSRKLCGQSIAARIQLNGCYLRYEMVGFQTIGATELLFKVCGENQASGAGFGDRLDTALGEIAKGVLSRNTGFYAGGYQSVYVLGQCEGDLGSGDCVNCVKNGAGRAKSECGNSISAQIYLQQCYISYTYYPNGVPSKSLSPSGTRQNTQKTVAIVLGGLVGVGLGVACLLFTRSAFKKKSYSKYGG</sequence>
<keyword evidence="10 14" id="KW-0472">Membrane</keyword>
<keyword evidence="4" id="KW-0945">Host-virus interaction</keyword>
<keyword evidence="11" id="KW-1015">Disulfide bond</keyword>
<dbReference type="Pfam" id="PF01657">
    <property type="entry name" value="Stress-antifung"/>
    <property type="match status" value="2"/>
</dbReference>
<comment type="caution">
    <text evidence="17">The sequence shown here is derived from an EMBL/GenBank/DDBJ whole genome shotgun (WGS) entry which is preliminary data.</text>
</comment>
<keyword evidence="6 15" id="KW-0732">Signal</keyword>
<evidence type="ECO:0000256" key="7">
    <source>
        <dbReference type="ARBA" id="ARBA00022737"/>
    </source>
</evidence>
<evidence type="ECO:0000256" key="1">
    <source>
        <dbReference type="ARBA" id="ARBA00004251"/>
    </source>
</evidence>
<feature type="transmembrane region" description="Helical" evidence="14">
    <location>
        <begin position="315"/>
        <end position="335"/>
    </location>
</feature>
<feature type="domain" description="Gnk2-homologous" evidence="16">
    <location>
        <begin position="195"/>
        <end position="295"/>
    </location>
</feature>
<feature type="domain" description="Gnk2-homologous" evidence="16">
    <location>
        <begin position="87"/>
        <end position="190"/>
    </location>
</feature>
<evidence type="ECO:0000256" key="9">
    <source>
        <dbReference type="ARBA" id="ARBA00022989"/>
    </source>
</evidence>
<comment type="subcellular location">
    <subcellularLocation>
        <location evidence="12">Cell junction</location>
        <location evidence="12">Plasmodesma</location>
    </subcellularLocation>
    <subcellularLocation>
        <location evidence="1">Cell membrane</location>
        <topology evidence="1">Single-pass type I membrane protein</topology>
    </subcellularLocation>
</comment>
<evidence type="ECO:0000256" key="6">
    <source>
        <dbReference type="ARBA" id="ARBA00022729"/>
    </source>
</evidence>
<dbReference type="FunFam" id="3.30.430.20:FF:000001">
    <property type="entry name" value="cysteine-rich repeat secretory protein 3"/>
    <property type="match status" value="1"/>
</dbReference>
<comment type="similarity">
    <text evidence="13">Belongs to the cysteine-rich repeat secretory protein family. Plasmodesmata-located proteins (PDLD) subfamily.</text>
</comment>
<evidence type="ECO:0000256" key="3">
    <source>
        <dbReference type="ARBA" id="ARBA00022475"/>
    </source>
</evidence>
<proteinExistence type="inferred from homology"/>
<keyword evidence="3" id="KW-1003">Cell membrane</keyword>
<keyword evidence="5 14" id="KW-0812">Transmembrane</keyword>
<dbReference type="InterPro" id="IPR051378">
    <property type="entry name" value="Cell2Cell_Antifungal"/>
</dbReference>
<keyword evidence="9 14" id="KW-1133">Transmembrane helix</keyword>
<evidence type="ECO:0000256" key="8">
    <source>
        <dbReference type="ARBA" id="ARBA00022949"/>
    </source>
</evidence>
<dbReference type="PANTHER" id="PTHR32080:SF36">
    <property type="entry name" value="PLASMODESMATA-LOCATED PROTEIN 1"/>
    <property type="match status" value="1"/>
</dbReference>
<dbReference type="GO" id="GO:0009506">
    <property type="term" value="C:plasmodesma"/>
    <property type="evidence" value="ECO:0007669"/>
    <property type="project" value="UniProtKB-SubCell"/>
</dbReference>
<evidence type="ECO:0000256" key="13">
    <source>
        <dbReference type="ARBA" id="ARBA00038393"/>
    </source>
</evidence>
<dbReference type="EMBL" id="JBJKTR010000018">
    <property type="protein sequence ID" value="KAL3336352.1"/>
    <property type="molecule type" value="Genomic_DNA"/>
</dbReference>
<evidence type="ECO:0000256" key="11">
    <source>
        <dbReference type="ARBA" id="ARBA00023157"/>
    </source>
</evidence>
<gene>
    <name evidence="17" type="ORF">AABB24_032212</name>
</gene>
<evidence type="ECO:0000256" key="2">
    <source>
        <dbReference type="ARBA" id="ARBA00022448"/>
    </source>
</evidence>
<keyword evidence="7" id="KW-0677">Repeat</keyword>
<dbReference type="InterPro" id="IPR002902">
    <property type="entry name" value="GNK2"/>
</dbReference>
<evidence type="ECO:0000256" key="5">
    <source>
        <dbReference type="ARBA" id="ARBA00022692"/>
    </source>
</evidence>
<dbReference type="Gene3D" id="3.30.430.20">
    <property type="entry name" value="Gnk2 domain, C-X8-C-X2-C motif"/>
    <property type="match status" value="2"/>
</dbReference>
<evidence type="ECO:0000259" key="16">
    <source>
        <dbReference type="PROSITE" id="PS51473"/>
    </source>
</evidence>
<evidence type="ECO:0000256" key="10">
    <source>
        <dbReference type="ARBA" id="ARBA00023136"/>
    </source>
</evidence>
<accession>A0ABD2RYA8</accession>
<dbReference type="GO" id="GO:0010497">
    <property type="term" value="P:plasmodesmata-mediated intercellular transport"/>
    <property type="evidence" value="ECO:0007669"/>
    <property type="project" value="UniProtKB-ARBA"/>
</dbReference>
<reference evidence="17 18" key="1">
    <citation type="submission" date="2024-05" db="EMBL/GenBank/DDBJ databases">
        <title>De novo assembly of an allotetraploid wild potato.</title>
        <authorList>
            <person name="Hosaka A.J."/>
        </authorList>
    </citation>
    <scope>NUCLEOTIDE SEQUENCE [LARGE SCALE GENOMIC DNA]</scope>
    <source>
        <tissue evidence="17">Young leaves</tissue>
    </source>
</reference>
<dbReference type="GO" id="GO:0046739">
    <property type="term" value="P:transport of virus in multicellular host"/>
    <property type="evidence" value="ECO:0007669"/>
    <property type="project" value="UniProtKB-ARBA"/>
</dbReference>
<organism evidence="17 18">
    <name type="scientific">Solanum stoloniferum</name>
    <dbReference type="NCBI Taxonomy" id="62892"/>
    <lineage>
        <taxon>Eukaryota</taxon>
        <taxon>Viridiplantae</taxon>
        <taxon>Streptophyta</taxon>
        <taxon>Embryophyta</taxon>
        <taxon>Tracheophyta</taxon>
        <taxon>Spermatophyta</taxon>
        <taxon>Magnoliopsida</taxon>
        <taxon>eudicotyledons</taxon>
        <taxon>Gunneridae</taxon>
        <taxon>Pentapetalae</taxon>
        <taxon>asterids</taxon>
        <taxon>lamiids</taxon>
        <taxon>Solanales</taxon>
        <taxon>Solanaceae</taxon>
        <taxon>Solanoideae</taxon>
        <taxon>Solaneae</taxon>
        <taxon>Solanum</taxon>
    </lineage>
</organism>
<dbReference type="InterPro" id="IPR038408">
    <property type="entry name" value="GNK2_sf"/>
</dbReference>